<dbReference type="RefSeq" id="WP_162338278.1">
    <property type="nucleotide sequence ID" value="NZ_JBHSRQ010000007.1"/>
</dbReference>
<organism evidence="1 2">
    <name type="scientific">Pseudoxanthomonas japonensis</name>
    <dbReference type="NCBI Taxonomy" id="69284"/>
    <lineage>
        <taxon>Bacteria</taxon>
        <taxon>Pseudomonadati</taxon>
        <taxon>Pseudomonadota</taxon>
        <taxon>Gammaproteobacteria</taxon>
        <taxon>Lysobacterales</taxon>
        <taxon>Lysobacteraceae</taxon>
        <taxon>Pseudoxanthomonas</taxon>
    </lineage>
</organism>
<dbReference type="Proteomes" id="UP000781710">
    <property type="component" value="Unassembled WGS sequence"/>
</dbReference>
<dbReference type="Gene3D" id="3.30.70.1280">
    <property type="entry name" value="SP0830-like domains"/>
    <property type="match status" value="1"/>
</dbReference>
<evidence type="ECO:0008006" key="3">
    <source>
        <dbReference type="Google" id="ProtNLM"/>
    </source>
</evidence>
<comment type="caution">
    <text evidence="1">The sequence shown here is derived from an EMBL/GenBank/DDBJ whole genome shotgun (WGS) entry which is preliminary data.</text>
</comment>
<accession>A0ABQ6ZF77</accession>
<evidence type="ECO:0000313" key="2">
    <source>
        <dbReference type="Proteomes" id="UP000781710"/>
    </source>
</evidence>
<reference evidence="1 2" key="1">
    <citation type="submission" date="2017-10" db="EMBL/GenBank/DDBJ databases">
        <title>Whole genome sequencing of members of genus Pseudoxanthomonas.</title>
        <authorList>
            <person name="Kumar S."/>
            <person name="Bansal K."/>
            <person name="Kaur A."/>
            <person name="Patil P."/>
            <person name="Sharma S."/>
            <person name="Patil P.B."/>
        </authorList>
    </citation>
    <scope>NUCLEOTIDE SEQUENCE [LARGE SCALE GENOMIC DNA]</scope>
    <source>
        <strain evidence="1 2">DSM 17109</strain>
    </source>
</reference>
<dbReference type="EMBL" id="PDWW01000019">
    <property type="protein sequence ID" value="KAF1724215.1"/>
    <property type="molecule type" value="Genomic_DNA"/>
</dbReference>
<sequence length="181" mass="18732">MTTHIALLRGINVGKAKRIAMADLRALLEALGYTDVATLLNSGNVVFKAGKGTSATLATDISKAIADRLGIEVPVIVKSAKDLDAIMADNPFADTATDPSRLLVAFTPDAAALVNLDAIAPHVVAPEQFLVGTRAAYLHCASGILESKAAEAMLGKAGKAATTRNWGTVQKLQALVEKIGG</sequence>
<dbReference type="PANTHER" id="PTHR36439:SF1">
    <property type="entry name" value="DUF1697 DOMAIN-CONTAINING PROTEIN"/>
    <property type="match status" value="1"/>
</dbReference>
<dbReference type="PANTHER" id="PTHR36439">
    <property type="entry name" value="BLL4334 PROTEIN"/>
    <property type="match status" value="1"/>
</dbReference>
<protein>
    <recommendedName>
        <fullName evidence="3">DUF1697 domain-containing protein</fullName>
    </recommendedName>
</protein>
<dbReference type="InterPro" id="IPR012545">
    <property type="entry name" value="DUF1697"/>
</dbReference>
<keyword evidence="2" id="KW-1185">Reference proteome</keyword>
<dbReference type="Pfam" id="PF08002">
    <property type="entry name" value="DUF1697"/>
    <property type="match status" value="1"/>
</dbReference>
<proteinExistence type="predicted"/>
<name>A0ABQ6ZF77_9GAMM</name>
<dbReference type="SUPFAM" id="SSF160379">
    <property type="entry name" value="SP0830-like"/>
    <property type="match status" value="1"/>
</dbReference>
<dbReference type="PIRSF" id="PIRSF008502">
    <property type="entry name" value="UCP008502"/>
    <property type="match status" value="1"/>
</dbReference>
<gene>
    <name evidence="1" type="ORF">CSC78_12935</name>
</gene>
<evidence type="ECO:0000313" key="1">
    <source>
        <dbReference type="EMBL" id="KAF1724215.1"/>
    </source>
</evidence>